<name>A0ABU6QYA3_9FABA</name>
<gene>
    <name evidence="1" type="ORF">PIB30_104017</name>
</gene>
<evidence type="ECO:0000313" key="1">
    <source>
        <dbReference type="EMBL" id="MED6116843.1"/>
    </source>
</evidence>
<comment type="caution">
    <text evidence="1">The sequence shown here is derived from an EMBL/GenBank/DDBJ whole genome shotgun (WGS) entry which is preliminary data.</text>
</comment>
<sequence length="52" mass="6177">MLLWPWRVELNLIQRIANRVADAMAKHATIHGVHYAEWLLPWDDLRDLISLD</sequence>
<accession>A0ABU6QYA3</accession>
<proteinExistence type="predicted"/>
<evidence type="ECO:0008006" key="3">
    <source>
        <dbReference type="Google" id="ProtNLM"/>
    </source>
</evidence>
<reference evidence="1 2" key="1">
    <citation type="journal article" date="2023" name="Plants (Basel)">
        <title>Bridging the Gap: Combining Genomics and Transcriptomics Approaches to Understand Stylosanthes scabra, an Orphan Legume from the Brazilian Caatinga.</title>
        <authorList>
            <person name="Ferreira-Neto J.R.C."/>
            <person name="da Silva M.D."/>
            <person name="Binneck E."/>
            <person name="de Melo N.F."/>
            <person name="da Silva R.H."/>
            <person name="de Melo A.L.T.M."/>
            <person name="Pandolfi V."/>
            <person name="Bustamante F.O."/>
            <person name="Brasileiro-Vidal A.C."/>
            <person name="Benko-Iseppon A.M."/>
        </authorList>
    </citation>
    <scope>NUCLEOTIDE SEQUENCE [LARGE SCALE GENOMIC DNA]</scope>
    <source>
        <tissue evidence="1">Leaves</tissue>
    </source>
</reference>
<dbReference type="EMBL" id="JASCZI010003500">
    <property type="protein sequence ID" value="MED6116843.1"/>
    <property type="molecule type" value="Genomic_DNA"/>
</dbReference>
<keyword evidence="2" id="KW-1185">Reference proteome</keyword>
<feature type="non-terminal residue" evidence="1">
    <location>
        <position position="52"/>
    </location>
</feature>
<dbReference type="Proteomes" id="UP001341840">
    <property type="component" value="Unassembled WGS sequence"/>
</dbReference>
<organism evidence="1 2">
    <name type="scientific">Stylosanthes scabra</name>
    <dbReference type="NCBI Taxonomy" id="79078"/>
    <lineage>
        <taxon>Eukaryota</taxon>
        <taxon>Viridiplantae</taxon>
        <taxon>Streptophyta</taxon>
        <taxon>Embryophyta</taxon>
        <taxon>Tracheophyta</taxon>
        <taxon>Spermatophyta</taxon>
        <taxon>Magnoliopsida</taxon>
        <taxon>eudicotyledons</taxon>
        <taxon>Gunneridae</taxon>
        <taxon>Pentapetalae</taxon>
        <taxon>rosids</taxon>
        <taxon>fabids</taxon>
        <taxon>Fabales</taxon>
        <taxon>Fabaceae</taxon>
        <taxon>Papilionoideae</taxon>
        <taxon>50 kb inversion clade</taxon>
        <taxon>dalbergioids sensu lato</taxon>
        <taxon>Dalbergieae</taxon>
        <taxon>Pterocarpus clade</taxon>
        <taxon>Stylosanthes</taxon>
    </lineage>
</organism>
<protein>
    <recommendedName>
        <fullName evidence="3">RNase H type-1 domain-containing protein</fullName>
    </recommendedName>
</protein>
<evidence type="ECO:0000313" key="2">
    <source>
        <dbReference type="Proteomes" id="UP001341840"/>
    </source>
</evidence>